<accession>A0A1I7WWX5</accession>
<keyword evidence="2" id="KW-1185">Reference proteome</keyword>
<feature type="region of interest" description="Disordered" evidence="1">
    <location>
        <begin position="157"/>
        <end position="213"/>
    </location>
</feature>
<organism evidence="2 3">
    <name type="scientific">Heterorhabditis bacteriophora</name>
    <name type="common">Entomopathogenic nematode worm</name>
    <dbReference type="NCBI Taxonomy" id="37862"/>
    <lineage>
        <taxon>Eukaryota</taxon>
        <taxon>Metazoa</taxon>
        <taxon>Ecdysozoa</taxon>
        <taxon>Nematoda</taxon>
        <taxon>Chromadorea</taxon>
        <taxon>Rhabditida</taxon>
        <taxon>Rhabditina</taxon>
        <taxon>Rhabditomorpha</taxon>
        <taxon>Strongyloidea</taxon>
        <taxon>Heterorhabditidae</taxon>
        <taxon>Heterorhabditis</taxon>
    </lineage>
</organism>
<feature type="compositionally biased region" description="Polar residues" evidence="1">
    <location>
        <begin position="164"/>
        <end position="186"/>
    </location>
</feature>
<sequence>MGQLLQDKDGARGELYRPEPLVVSLPSSYNSLEFRFNSSTAFIRSYPSAFKEVQQIKNCVHTIVCQLLVQNSGVNVNGQSPVLNGLPTAPSIPPVIPPRKRQAPMSTQPECPVALRPLSTCPIPSSFMPQWPWLFPPVVRPPSPTLPAPSLESLAPVAEHTDQGKWSNPSSVESNGLKTDSSTGESANIDIVGMDGSESSTSSTSTQVRSLIG</sequence>
<evidence type="ECO:0000313" key="3">
    <source>
        <dbReference type="WBParaSite" id="Hba_09688"/>
    </source>
</evidence>
<dbReference type="Proteomes" id="UP000095283">
    <property type="component" value="Unplaced"/>
</dbReference>
<reference evidence="3" key="1">
    <citation type="submission" date="2016-11" db="UniProtKB">
        <authorList>
            <consortium name="WormBaseParasite"/>
        </authorList>
    </citation>
    <scope>IDENTIFICATION</scope>
</reference>
<evidence type="ECO:0000313" key="2">
    <source>
        <dbReference type="Proteomes" id="UP000095283"/>
    </source>
</evidence>
<dbReference type="AlphaFoldDB" id="A0A1I7WWX5"/>
<evidence type="ECO:0000256" key="1">
    <source>
        <dbReference type="SAM" id="MobiDB-lite"/>
    </source>
</evidence>
<protein>
    <submittedName>
        <fullName evidence="3">Protein SMG7</fullName>
    </submittedName>
</protein>
<name>A0A1I7WWX5_HETBA</name>
<dbReference type="WBParaSite" id="Hba_09688">
    <property type="protein sequence ID" value="Hba_09688"/>
    <property type="gene ID" value="Hba_09688"/>
</dbReference>
<feature type="compositionally biased region" description="Low complexity" evidence="1">
    <location>
        <begin position="197"/>
        <end position="206"/>
    </location>
</feature>
<proteinExistence type="predicted"/>